<dbReference type="GO" id="GO:0045503">
    <property type="term" value="F:dynein light chain binding"/>
    <property type="evidence" value="ECO:0007669"/>
    <property type="project" value="TreeGrafter"/>
</dbReference>
<evidence type="ECO:0000256" key="3">
    <source>
        <dbReference type="ARBA" id="ARBA00022574"/>
    </source>
</evidence>
<proteinExistence type="predicted"/>
<keyword evidence="4" id="KW-0677">Repeat</keyword>
<comment type="subcellular location">
    <subcellularLocation>
        <location evidence="1">Cytoplasm</location>
    </subcellularLocation>
</comment>
<evidence type="ECO:0008006" key="8">
    <source>
        <dbReference type="Google" id="ProtNLM"/>
    </source>
</evidence>
<dbReference type="SMART" id="SM00320">
    <property type="entry name" value="WD40"/>
    <property type="match status" value="5"/>
</dbReference>
<reference evidence="6" key="1">
    <citation type="journal article" date="2023" name="Science">
        <title>Genome structures resolve the early diversification of teleost fishes.</title>
        <authorList>
            <person name="Parey E."/>
            <person name="Louis A."/>
            <person name="Montfort J."/>
            <person name="Bouchez O."/>
            <person name="Roques C."/>
            <person name="Iampietro C."/>
            <person name="Lluch J."/>
            <person name="Castinel A."/>
            <person name="Donnadieu C."/>
            <person name="Desvignes T."/>
            <person name="Floi Bucao C."/>
            <person name="Jouanno E."/>
            <person name="Wen M."/>
            <person name="Mejri S."/>
            <person name="Dirks R."/>
            <person name="Jansen H."/>
            <person name="Henkel C."/>
            <person name="Chen W.J."/>
            <person name="Zahm M."/>
            <person name="Cabau C."/>
            <person name="Klopp C."/>
            <person name="Thompson A.W."/>
            <person name="Robinson-Rechavi M."/>
            <person name="Braasch I."/>
            <person name="Lecointre G."/>
            <person name="Bobe J."/>
            <person name="Postlethwait J.H."/>
            <person name="Berthelot C."/>
            <person name="Roest Crollius H."/>
            <person name="Guiguen Y."/>
        </authorList>
    </citation>
    <scope>NUCLEOTIDE SEQUENCE</scope>
    <source>
        <strain evidence="6">NC1722</strain>
    </source>
</reference>
<keyword evidence="7" id="KW-1185">Reference proteome</keyword>
<dbReference type="PANTHER" id="PTHR12442">
    <property type="entry name" value="DYNEIN INTERMEDIATE CHAIN"/>
    <property type="match status" value="1"/>
</dbReference>
<dbReference type="InterPro" id="IPR015943">
    <property type="entry name" value="WD40/YVTN_repeat-like_dom_sf"/>
</dbReference>
<dbReference type="InterPro" id="IPR036322">
    <property type="entry name" value="WD40_repeat_dom_sf"/>
</dbReference>
<sequence length="486" mass="52552">MFTDETLEAVGAESLWRKSHQFEHDSRGCQTVPLATAETGAQSTYSSESGTQTDVDDHLVHCLPTDLEDLPDPPGLLDFLQRVEETMVKELAKNARSHAFDGFQVNWEERHQTVSCVHRLQHCEAQERGLHVTSLSWNCTGSVIACAFGRVDDGDWSTEKAFVCTWNLELRGMDPRRPDVVIDAAAAVMCLAFHPTRPSLITGGLQAYLQRPTGILSIRYAGCLQLGGEQMVLSAGTGGRVLLWSVGEAGRLVLSAGYALLRQQVPHSGTLSKARGSSCVGVTSLALSPWDPDVFLVGSEGGLVLKCSFSAQTVAATATTVTSENGGVTLRAPARFSFSPRCGPVHTLHYSPFHRNLFLSAGTEGLAHLHSVLQPDPLLSLRVCDSYVFAVRWSPTRPLLFAAATGQGTVQIFDLGQRSLRQVATIDQTTGGRPVYCLEFNPRQSNLLAAGNADGTVNVWSLSAELTEQGPREAVQLEQLANQLAE</sequence>
<dbReference type="FunFam" id="2.130.10.10:FF:000283">
    <property type="entry name" value="WD repeat domain 34"/>
    <property type="match status" value="1"/>
</dbReference>
<accession>A0AAD7RIK3</accession>
<evidence type="ECO:0000256" key="5">
    <source>
        <dbReference type="PROSITE-ProRule" id="PRU00221"/>
    </source>
</evidence>
<feature type="repeat" description="WD" evidence="5">
    <location>
        <begin position="435"/>
        <end position="463"/>
    </location>
</feature>
<dbReference type="GO" id="GO:0097014">
    <property type="term" value="C:ciliary plasm"/>
    <property type="evidence" value="ECO:0007669"/>
    <property type="project" value="TreeGrafter"/>
</dbReference>
<dbReference type="EMBL" id="JAINUG010000262">
    <property type="protein sequence ID" value="KAJ8384904.1"/>
    <property type="molecule type" value="Genomic_DNA"/>
</dbReference>
<evidence type="ECO:0000256" key="4">
    <source>
        <dbReference type="ARBA" id="ARBA00022737"/>
    </source>
</evidence>
<dbReference type="InterPro" id="IPR050687">
    <property type="entry name" value="Dynein_IC"/>
</dbReference>
<evidence type="ECO:0000256" key="2">
    <source>
        <dbReference type="ARBA" id="ARBA00022490"/>
    </source>
</evidence>
<dbReference type="Gene3D" id="2.130.10.10">
    <property type="entry name" value="YVTN repeat-like/Quinoprotein amine dehydrogenase"/>
    <property type="match status" value="2"/>
</dbReference>
<evidence type="ECO:0000313" key="6">
    <source>
        <dbReference type="EMBL" id="KAJ8384904.1"/>
    </source>
</evidence>
<dbReference type="Pfam" id="PF00400">
    <property type="entry name" value="WD40"/>
    <property type="match status" value="2"/>
</dbReference>
<comment type="caution">
    <text evidence="6">The sequence shown here is derived from an EMBL/GenBank/DDBJ whole genome shotgun (WGS) entry which is preliminary data.</text>
</comment>
<dbReference type="AlphaFoldDB" id="A0AAD7RIK3"/>
<protein>
    <recommendedName>
        <fullName evidence="8">WD repeat-containing protein 34</fullName>
    </recommendedName>
</protein>
<dbReference type="PROSITE" id="PS50082">
    <property type="entry name" value="WD_REPEATS_2"/>
    <property type="match status" value="1"/>
</dbReference>
<organism evidence="6 7">
    <name type="scientific">Aldrovandia affinis</name>
    <dbReference type="NCBI Taxonomy" id="143900"/>
    <lineage>
        <taxon>Eukaryota</taxon>
        <taxon>Metazoa</taxon>
        <taxon>Chordata</taxon>
        <taxon>Craniata</taxon>
        <taxon>Vertebrata</taxon>
        <taxon>Euteleostomi</taxon>
        <taxon>Actinopterygii</taxon>
        <taxon>Neopterygii</taxon>
        <taxon>Teleostei</taxon>
        <taxon>Notacanthiformes</taxon>
        <taxon>Halosauridae</taxon>
        <taxon>Aldrovandia</taxon>
    </lineage>
</organism>
<gene>
    <name evidence="6" type="ORF">AAFF_G00197120</name>
</gene>
<dbReference type="Proteomes" id="UP001221898">
    <property type="component" value="Unassembled WGS sequence"/>
</dbReference>
<dbReference type="PANTHER" id="PTHR12442:SF26">
    <property type="entry name" value="CYTOPLASMIC DYNEIN 2 INTERMEDIATE CHAIN 2"/>
    <property type="match status" value="1"/>
</dbReference>
<keyword evidence="2" id="KW-0963">Cytoplasm</keyword>
<evidence type="ECO:0000313" key="7">
    <source>
        <dbReference type="Proteomes" id="UP001221898"/>
    </source>
</evidence>
<dbReference type="SUPFAM" id="SSF50978">
    <property type="entry name" value="WD40 repeat-like"/>
    <property type="match status" value="1"/>
</dbReference>
<dbReference type="GO" id="GO:0045504">
    <property type="term" value="F:dynein heavy chain binding"/>
    <property type="evidence" value="ECO:0007669"/>
    <property type="project" value="TreeGrafter"/>
</dbReference>
<name>A0AAD7RIK3_9TELE</name>
<dbReference type="GO" id="GO:0042073">
    <property type="term" value="P:intraciliary transport"/>
    <property type="evidence" value="ECO:0007669"/>
    <property type="project" value="TreeGrafter"/>
</dbReference>
<evidence type="ECO:0000256" key="1">
    <source>
        <dbReference type="ARBA" id="ARBA00004496"/>
    </source>
</evidence>
<dbReference type="InterPro" id="IPR001680">
    <property type="entry name" value="WD40_rpt"/>
</dbReference>
<keyword evidence="3 5" id="KW-0853">WD repeat</keyword>
<dbReference type="GO" id="GO:0005868">
    <property type="term" value="C:cytoplasmic dynein complex"/>
    <property type="evidence" value="ECO:0007669"/>
    <property type="project" value="TreeGrafter"/>
</dbReference>